<dbReference type="PANTHER" id="PTHR43289:SF6">
    <property type="entry name" value="SERINE_THREONINE-PROTEIN KINASE NEKL-3"/>
    <property type="match status" value="1"/>
</dbReference>
<evidence type="ECO:0000313" key="9">
    <source>
        <dbReference type="EMBL" id="AKU97131.1"/>
    </source>
</evidence>
<dbReference type="KEGG" id="llu:AKJ09_03795"/>
<evidence type="ECO:0000256" key="5">
    <source>
        <dbReference type="PROSITE-ProRule" id="PRU10141"/>
    </source>
</evidence>
<keyword evidence="4 5" id="KW-0067">ATP-binding</keyword>
<reference evidence="9 10" key="1">
    <citation type="submission" date="2015-08" db="EMBL/GenBank/DDBJ databases">
        <authorList>
            <person name="Babu N.S."/>
            <person name="Beckwith C.J."/>
            <person name="Beseler K.G."/>
            <person name="Brison A."/>
            <person name="Carone J.V."/>
            <person name="Caskin T.P."/>
            <person name="Diamond M."/>
            <person name="Durham M.E."/>
            <person name="Foxe J.M."/>
            <person name="Go M."/>
            <person name="Henderson B.A."/>
            <person name="Jones I.B."/>
            <person name="McGettigan J.A."/>
            <person name="Micheletti S.J."/>
            <person name="Nasrallah M.E."/>
            <person name="Ortiz D."/>
            <person name="Piller C.R."/>
            <person name="Privatt S.R."/>
            <person name="Schneider S.L."/>
            <person name="Sharp S."/>
            <person name="Smith T.C."/>
            <person name="Stanton J.D."/>
            <person name="Ullery H.E."/>
            <person name="Wilson R.J."/>
            <person name="Serrano M.G."/>
            <person name="Buck G."/>
            <person name="Lee V."/>
            <person name="Wang Y."/>
            <person name="Carvalho R."/>
            <person name="Voegtly L."/>
            <person name="Shi R."/>
            <person name="Duckworth R."/>
            <person name="Johnson A."/>
            <person name="Loviza R."/>
            <person name="Walstead R."/>
            <person name="Shah Z."/>
            <person name="Kiflezghi M."/>
            <person name="Wade K."/>
            <person name="Ball S.L."/>
            <person name="Bradley K.W."/>
            <person name="Asai D.J."/>
            <person name="Bowman C.A."/>
            <person name="Russell D.A."/>
            <person name="Pope W.H."/>
            <person name="Jacobs-Sera D."/>
            <person name="Hendrix R.W."/>
            <person name="Hatfull G.F."/>
        </authorList>
    </citation>
    <scope>NUCLEOTIDE SEQUENCE [LARGE SCALE GENOMIC DNA]</scope>
    <source>
        <strain evidence="9 10">DSM 27648</strain>
    </source>
</reference>
<keyword evidence="7" id="KW-1133">Transmembrane helix</keyword>
<sequence length="516" mass="54240">MAVPGQLISEKYRIDRVIGEGAMGVVFEATHVQLDGRVALKFLRREALERDDIVGRFSQEARAAVKLKSEHVARVHDVGTHDGMPYMVMEFLEGKNLEEVLTVTGPLAISEAAEFVIDACEGISEAHVRGIVHRDIKPANLFRVDEGGWHLIKVLDFGISKAALSGKVSNVDLKATSTLMGSPFYMSPEQLRSTRDVDRRTDIWALGTVLFELLSGRTVFDETLEFTELVAAIFEKKPRSLRGFRPDVPPELEAIISRCLQKDPDARYQTAAELAIALVPFTEARRSRVVAARAASLVRRAGLAPELEVPPTIPPGGQNVDSDSYLRNTSGSFRAAKAPAVDAFGVTSPPDPLAGPVSTSSSPALSKTLLAPGLSQSAPVVVQASTPPPRPAKRGLMIGVAAAIAVLAGVGAFLGTRSSASHDVPPPAAKAAVPSAPMPIASPEPLPVETATAGASAATPQTHASASASASASGHVSNAAQKPAGKPGSRPAVPVKPSSSPGSAPPPSDLDIRRER</sequence>
<evidence type="ECO:0000256" key="3">
    <source>
        <dbReference type="ARBA" id="ARBA00022777"/>
    </source>
</evidence>
<feature type="region of interest" description="Disordered" evidence="6">
    <location>
        <begin position="419"/>
        <end position="516"/>
    </location>
</feature>
<dbReference type="Proteomes" id="UP000064967">
    <property type="component" value="Chromosome"/>
</dbReference>
<dbReference type="Gene3D" id="3.30.200.20">
    <property type="entry name" value="Phosphorylase Kinase, domain 1"/>
    <property type="match status" value="1"/>
</dbReference>
<accession>A0A0K1PUS5</accession>
<dbReference type="EMBL" id="CP012333">
    <property type="protein sequence ID" value="AKU97131.1"/>
    <property type="molecule type" value="Genomic_DNA"/>
</dbReference>
<dbReference type="PROSITE" id="PS50011">
    <property type="entry name" value="PROTEIN_KINASE_DOM"/>
    <property type="match status" value="1"/>
</dbReference>
<proteinExistence type="predicted"/>
<dbReference type="CDD" id="cd14014">
    <property type="entry name" value="STKc_PknB_like"/>
    <property type="match status" value="1"/>
</dbReference>
<dbReference type="Gene3D" id="1.10.510.10">
    <property type="entry name" value="Transferase(Phosphotransferase) domain 1"/>
    <property type="match status" value="1"/>
</dbReference>
<keyword evidence="1" id="KW-0808">Transferase</keyword>
<evidence type="ECO:0000256" key="1">
    <source>
        <dbReference type="ARBA" id="ARBA00022679"/>
    </source>
</evidence>
<keyword evidence="7" id="KW-0812">Transmembrane</keyword>
<organism evidence="9 10">
    <name type="scientific">Labilithrix luteola</name>
    <dbReference type="NCBI Taxonomy" id="1391654"/>
    <lineage>
        <taxon>Bacteria</taxon>
        <taxon>Pseudomonadati</taxon>
        <taxon>Myxococcota</taxon>
        <taxon>Polyangia</taxon>
        <taxon>Polyangiales</taxon>
        <taxon>Labilitrichaceae</taxon>
        <taxon>Labilithrix</taxon>
    </lineage>
</organism>
<dbReference type="InterPro" id="IPR017441">
    <property type="entry name" value="Protein_kinase_ATP_BS"/>
</dbReference>
<evidence type="ECO:0000256" key="6">
    <source>
        <dbReference type="SAM" id="MobiDB-lite"/>
    </source>
</evidence>
<feature type="compositionally biased region" description="Low complexity" evidence="6">
    <location>
        <begin position="489"/>
        <end position="502"/>
    </location>
</feature>
<dbReference type="SUPFAM" id="SSF56112">
    <property type="entry name" value="Protein kinase-like (PK-like)"/>
    <property type="match status" value="1"/>
</dbReference>
<dbReference type="AlphaFoldDB" id="A0A0K1PUS5"/>
<name>A0A0K1PUS5_9BACT</name>
<feature type="transmembrane region" description="Helical" evidence="7">
    <location>
        <begin position="395"/>
        <end position="414"/>
    </location>
</feature>
<dbReference type="Pfam" id="PF00069">
    <property type="entry name" value="Pkinase"/>
    <property type="match status" value="1"/>
</dbReference>
<dbReference type="STRING" id="1391654.AKJ09_03795"/>
<dbReference type="PROSITE" id="PS00107">
    <property type="entry name" value="PROTEIN_KINASE_ATP"/>
    <property type="match status" value="1"/>
</dbReference>
<feature type="binding site" evidence="5">
    <location>
        <position position="41"/>
    </location>
    <ligand>
        <name>ATP</name>
        <dbReference type="ChEBI" id="CHEBI:30616"/>
    </ligand>
</feature>
<feature type="compositionally biased region" description="Pro residues" evidence="6">
    <location>
        <begin position="436"/>
        <end position="446"/>
    </location>
</feature>
<evidence type="ECO:0000256" key="2">
    <source>
        <dbReference type="ARBA" id="ARBA00022741"/>
    </source>
</evidence>
<dbReference type="InterPro" id="IPR000719">
    <property type="entry name" value="Prot_kinase_dom"/>
</dbReference>
<dbReference type="GO" id="GO:0004674">
    <property type="term" value="F:protein serine/threonine kinase activity"/>
    <property type="evidence" value="ECO:0007669"/>
    <property type="project" value="UniProtKB-KW"/>
</dbReference>
<evidence type="ECO:0000259" key="8">
    <source>
        <dbReference type="PROSITE" id="PS50011"/>
    </source>
</evidence>
<evidence type="ECO:0000313" key="10">
    <source>
        <dbReference type="Proteomes" id="UP000064967"/>
    </source>
</evidence>
<feature type="domain" description="Protein kinase" evidence="8">
    <location>
        <begin position="12"/>
        <end position="282"/>
    </location>
</feature>
<dbReference type="PANTHER" id="PTHR43289">
    <property type="entry name" value="MITOGEN-ACTIVATED PROTEIN KINASE KINASE KINASE 20-RELATED"/>
    <property type="match status" value="1"/>
</dbReference>
<evidence type="ECO:0000256" key="4">
    <source>
        <dbReference type="ARBA" id="ARBA00022840"/>
    </source>
</evidence>
<dbReference type="GO" id="GO:0005524">
    <property type="term" value="F:ATP binding"/>
    <property type="evidence" value="ECO:0007669"/>
    <property type="project" value="UniProtKB-UniRule"/>
</dbReference>
<gene>
    <name evidence="9" type="ORF">AKJ09_03795</name>
</gene>
<keyword evidence="7" id="KW-0472">Membrane</keyword>
<keyword evidence="3 9" id="KW-0418">Kinase</keyword>
<feature type="compositionally biased region" description="Low complexity" evidence="6">
    <location>
        <begin position="455"/>
        <end position="480"/>
    </location>
</feature>
<evidence type="ECO:0000256" key="7">
    <source>
        <dbReference type="SAM" id="Phobius"/>
    </source>
</evidence>
<dbReference type="SMART" id="SM00220">
    <property type="entry name" value="S_TKc"/>
    <property type="match status" value="1"/>
</dbReference>
<keyword evidence="9" id="KW-0723">Serine/threonine-protein kinase</keyword>
<keyword evidence="2 5" id="KW-0547">Nucleotide-binding</keyword>
<dbReference type="InterPro" id="IPR011009">
    <property type="entry name" value="Kinase-like_dom_sf"/>
</dbReference>
<keyword evidence="10" id="KW-1185">Reference proteome</keyword>
<protein>
    <submittedName>
        <fullName evidence="9">Serine/threonine protein kinase</fullName>
    </submittedName>
</protein>